<evidence type="ECO:0000313" key="2">
    <source>
        <dbReference type="EMBL" id="KAH3716380.1"/>
    </source>
</evidence>
<sequence length="69" mass="8452">MKSLLSEKPINAESGVLYTYALMYMNRFYMCVLLQWLYLLKVFEWPQLYKRFKTHAPKFEEVHAKMKVR</sequence>
<evidence type="ECO:0000313" key="3">
    <source>
        <dbReference type="Proteomes" id="UP000828390"/>
    </source>
</evidence>
<proteinExistence type="predicted"/>
<keyword evidence="3" id="KW-1185">Reference proteome</keyword>
<keyword evidence="1" id="KW-0812">Transmembrane</keyword>
<dbReference type="Proteomes" id="UP000828390">
    <property type="component" value="Unassembled WGS sequence"/>
</dbReference>
<evidence type="ECO:0000256" key="1">
    <source>
        <dbReference type="SAM" id="Phobius"/>
    </source>
</evidence>
<accession>A0A9D4C387</accession>
<protein>
    <submittedName>
        <fullName evidence="2">Uncharacterized protein</fullName>
    </submittedName>
</protein>
<comment type="caution">
    <text evidence="2">The sequence shown here is derived from an EMBL/GenBank/DDBJ whole genome shotgun (WGS) entry which is preliminary data.</text>
</comment>
<name>A0A9D4C387_DREPO</name>
<feature type="transmembrane region" description="Helical" evidence="1">
    <location>
        <begin position="20"/>
        <end position="40"/>
    </location>
</feature>
<dbReference type="EMBL" id="JAIWYP010000013">
    <property type="protein sequence ID" value="KAH3716380.1"/>
    <property type="molecule type" value="Genomic_DNA"/>
</dbReference>
<organism evidence="2 3">
    <name type="scientific">Dreissena polymorpha</name>
    <name type="common">Zebra mussel</name>
    <name type="synonym">Mytilus polymorpha</name>
    <dbReference type="NCBI Taxonomy" id="45954"/>
    <lineage>
        <taxon>Eukaryota</taxon>
        <taxon>Metazoa</taxon>
        <taxon>Spiralia</taxon>
        <taxon>Lophotrochozoa</taxon>
        <taxon>Mollusca</taxon>
        <taxon>Bivalvia</taxon>
        <taxon>Autobranchia</taxon>
        <taxon>Heteroconchia</taxon>
        <taxon>Euheterodonta</taxon>
        <taxon>Imparidentia</taxon>
        <taxon>Neoheterodontei</taxon>
        <taxon>Myida</taxon>
        <taxon>Dreissenoidea</taxon>
        <taxon>Dreissenidae</taxon>
        <taxon>Dreissena</taxon>
    </lineage>
</organism>
<gene>
    <name evidence="2" type="ORF">DPMN_059102</name>
</gene>
<reference evidence="2" key="2">
    <citation type="submission" date="2020-11" db="EMBL/GenBank/DDBJ databases">
        <authorList>
            <person name="McCartney M.A."/>
            <person name="Auch B."/>
            <person name="Kono T."/>
            <person name="Mallez S."/>
            <person name="Becker A."/>
            <person name="Gohl D.M."/>
            <person name="Silverstein K.A.T."/>
            <person name="Koren S."/>
            <person name="Bechman K.B."/>
            <person name="Herman A."/>
            <person name="Abrahante J.E."/>
            <person name="Garbe J."/>
        </authorList>
    </citation>
    <scope>NUCLEOTIDE SEQUENCE</scope>
    <source>
        <strain evidence="2">Duluth1</strain>
        <tissue evidence="2">Whole animal</tissue>
    </source>
</reference>
<keyword evidence="1" id="KW-1133">Transmembrane helix</keyword>
<dbReference type="AlphaFoldDB" id="A0A9D4C387"/>
<reference evidence="2" key="1">
    <citation type="journal article" date="2019" name="bioRxiv">
        <title>The Genome of the Zebra Mussel, Dreissena polymorpha: A Resource for Invasive Species Research.</title>
        <authorList>
            <person name="McCartney M.A."/>
            <person name="Auch B."/>
            <person name="Kono T."/>
            <person name="Mallez S."/>
            <person name="Zhang Y."/>
            <person name="Obille A."/>
            <person name="Becker A."/>
            <person name="Abrahante J.E."/>
            <person name="Garbe J."/>
            <person name="Badalamenti J.P."/>
            <person name="Herman A."/>
            <person name="Mangelson H."/>
            <person name="Liachko I."/>
            <person name="Sullivan S."/>
            <person name="Sone E.D."/>
            <person name="Koren S."/>
            <person name="Silverstein K.A.T."/>
            <person name="Beckman K.B."/>
            <person name="Gohl D.M."/>
        </authorList>
    </citation>
    <scope>NUCLEOTIDE SEQUENCE</scope>
    <source>
        <strain evidence="2">Duluth1</strain>
        <tissue evidence="2">Whole animal</tissue>
    </source>
</reference>
<keyword evidence="1" id="KW-0472">Membrane</keyword>